<dbReference type="InterPro" id="IPR010982">
    <property type="entry name" value="Lambda_DNA-bd_dom_sf"/>
</dbReference>
<evidence type="ECO:0000313" key="3">
    <source>
        <dbReference type="EMBL" id="CAI78572.1"/>
    </source>
</evidence>
<dbReference type="Pfam" id="PF01381">
    <property type="entry name" value="HTH_3"/>
    <property type="match status" value="1"/>
</dbReference>
<name>Q2YZZ3_9BACT</name>
<protein>
    <recommendedName>
        <fullName evidence="2">HTH cro/C1-type domain-containing protein</fullName>
    </recommendedName>
</protein>
<sequence>MLAVVKKPRTELSIQGDRPGEIVDWLRKKYEVTVLAAGEEEAAIPVEETEYWKEMEKNRVGNLLAGARLKAGLTQEQLADKLEIRQNMVSDYERGRRAVSPEMARRFCSVLQVREERLKYGPPSPAARRRAGKHAGGS</sequence>
<dbReference type="SMART" id="SM00530">
    <property type="entry name" value="HTH_XRE"/>
    <property type="match status" value="1"/>
</dbReference>
<dbReference type="EMBL" id="AJ937765">
    <property type="protein sequence ID" value="CAI78572.1"/>
    <property type="molecule type" value="Genomic_DNA"/>
</dbReference>
<evidence type="ECO:0000256" key="1">
    <source>
        <dbReference type="SAM" id="MobiDB-lite"/>
    </source>
</evidence>
<reference evidence="3" key="1">
    <citation type="journal article" date="2005" name="Environ. Microbiol.">
        <title>Lateral gene transfer and phylogenetic assignment of environmental fosmid clones.</title>
        <authorList>
            <person name="Nesbo C.L."/>
            <person name="Boucher Y."/>
            <person name="Dlutek M."/>
            <person name="Doolittle F.W."/>
        </authorList>
    </citation>
    <scope>NUCLEOTIDE SEQUENCE</scope>
</reference>
<dbReference type="PROSITE" id="PS50943">
    <property type="entry name" value="HTH_CROC1"/>
    <property type="match status" value="1"/>
</dbReference>
<organism evidence="3">
    <name type="scientific">uncultured Aminicenantes bacterium</name>
    <dbReference type="NCBI Taxonomy" id="174294"/>
    <lineage>
        <taxon>Bacteria</taxon>
        <taxon>Candidatus Aminicenantota</taxon>
        <taxon>environmental samples</taxon>
    </lineage>
</organism>
<feature type="compositionally biased region" description="Basic residues" evidence="1">
    <location>
        <begin position="127"/>
        <end position="138"/>
    </location>
</feature>
<feature type="region of interest" description="Disordered" evidence="1">
    <location>
        <begin position="119"/>
        <end position="138"/>
    </location>
</feature>
<evidence type="ECO:0000259" key="2">
    <source>
        <dbReference type="PROSITE" id="PS50943"/>
    </source>
</evidence>
<dbReference type="CDD" id="cd00093">
    <property type="entry name" value="HTH_XRE"/>
    <property type="match status" value="1"/>
</dbReference>
<dbReference type="GO" id="GO:0003677">
    <property type="term" value="F:DNA binding"/>
    <property type="evidence" value="ECO:0007669"/>
    <property type="project" value="InterPro"/>
</dbReference>
<feature type="domain" description="HTH cro/C1-type" evidence="2">
    <location>
        <begin position="64"/>
        <end position="118"/>
    </location>
</feature>
<dbReference type="SUPFAM" id="SSF47413">
    <property type="entry name" value="lambda repressor-like DNA-binding domains"/>
    <property type="match status" value="1"/>
</dbReference>
<proteinExistence type="predicted"/>
<dbReference type="AlphaFoldDB" id="Q2YZZ3"/>
<dbReference type="InterPro" id="IPR001387">
    <property type="entry name" value="Cro/C1-type_HTH"/>
</dbReference>
<dbReference type="Gene3D" id="1.10.260.40">
    <property type="entry name" value="lambda repressor-like DNA-binding domains"/>
    <property type="match status" value="1"/>
</dbReference>
<accession>Q2YZZ3</accession>